<keyword evidence="5" id="KW-1185">Reference proteome</keyword>
<sequence>MKKHLVTLHCGREMLVTNAGQRYCNRDCAAFFVTRRHTAKSAKKVEKVVVTQALVVESIDPQWGNAKVTRTSQGYRLLTLYFPSIRKRISRFEHIVVWERCHARKVPEGWVLHHVNEHPLDNDPSNLVALPKGLHRELHVRLKHLAQSCTGIDYIVNRYRLTRDFVRRSTELDDLRKGWQLEG</sequence>
<organism evidence="2 4">
    <name type="scientific">Geomonas paludis</name>
    <dbReference type="NCBI Taxonomy" id="2740185"/>
    <lineage>
        <taxon>Bacteria</taxon>
        <taxon>Pseudomonadati</taxon>
        <taxon>Thermodesulfobacteriota</taxon>
        <taxon>Desulfuromonadia</taxon>
        <taxon>Geobacterales</taxon>
        <taxon>Geobacteraceae</taxon>
        <taxon>Geomonas</taxon>
    </lineage>
</organism>
<keyword evidence="3" id="KW-0378">Hydrolase</keyword>
<dbReference type="AlphaFoldDB" id="A0A6V8N1D7"/>
<dbReference type="GO" id="GO:0004519">
    <property type="term" value="F:endonuclease activity"/>
    <property type="evidence" value="ECO:0007669"/>
    <property type="project" value="UniProtKB-KW"/>
</dbReference>
<keyword evidence="3" id="KW-0540">Nuclease</keyword>
<evidence type="ECO:0000313" key="3">
    <source>
        <dbReference type="EMBL" id="UPU36613.1"/>
    </source>
</evidence>
<reference evidence="4" key="1">
    <citation type="submission" date="2020-06" db="EMBL/GenBank/DDBJ databases">
        <title>Draft genomic sequecing of Geomonas sp. Red736.</title>
        <authorList>
            <person name="Itoh H."/>
            <person name="Xu Z.X."/>
            <person name="Ushijima N."/>
            <person name="Masuda Y."/>
            <person name="Shiratori Y."/>
            <person name="Senoo K."/>
        </authorList>
    </citation>
    <scope>NUCLEOTIDE SEQUENCE [LARGE SCALE GENOMIC DNA]</scope>
    <source>
        <strain evidence="4">Red736</strain>
    </source>
</reference>
<dbReference type="InterPro" id="IPR003615">
    <property type="entry name" value="HNH_nuc"/>
</dbReference>
<reference evidence="3" key="3">
    <citation type="submission" date="2022-04" db="EMBL/GenBank/DDBJ databases">
        <authorList>
            <person name="Liu G."/>
        </authorList>
    </citation>
    <scope>NUCLEOTIDE SEQUENCE</scope>
    <source>
        <strain evidence="3">RG22</strain>
    </source>
</reference>
<dbReference type="Pfam" id="PF13392">
    <property type="entry name" value="HNH_3"/>
    <property type="match status" value="1"/>
</dbReference>
<gene>
    <name evidence="2" type="ORF">GMPD_37930</name>
    <name evidence="3" type="ORF">M1B72_02600</name>
</gene>
<accession>A0A6V8N1D7</accession>
<dbReference type="EMBL" id="CP096574">
    <property type="protein sequence ID" value="UPU36613.1"/>
    <property type="molecule type" value="Genomic_DNA"/>
</dbReference>
<dbReference type="Proteomes" id="UP000831485">
    <property type="component" value="Chromosome"/>
</dbReference>
<protein>
    <submittedName>
        <fullName evidence="3">HNH endonuclease</fullName>
    </submittedName>
</protein>
<evidence type="ECO:0000313" key="2">
    <source>
        <dbReference type="EMBL" id="GFO65874.1"/>
    </source>
</evidence>
<evidence type="ECO:0000259" key="1">
    <source>
        <dbReference type="Pfam" id="PF13392"/>
    </source>
</evidence>
<dbReference type="SUPFAM" id="SSF54060">
    <property type="entry name" value="His-Me finger endonucleases"/>
    <property type="match status" value="1"/>
</dbReference>
<name>A0A6V8N1D7_9BACT</name>
<dbReference type="Proteomes" id="UP000568888">
    <property type="component" value="Unassembled WGS sequence"/>
</dbReference>
<dbReference type="RefSeq" id="WP_183350338.1">
    <property type="nucleotide sequence ID" value="NZ_BLXY01000013.1"/>
</dbReference>
<dbReference type="InterPro" id="IPR044925">
    <property type="entry name" value="His-Me_finger_sf"/>
</dbReference>
<dbReference type="Gene3D" id="3.90.75.20">
    <property type="match status" value="1"/>
</dbReference>
<keyword evidence="3" id="KW-0255">Endonuclease</keyword>
<proteinExistence type="predicted"/>
<dbReference type="EMBL" id="BLXY01000013">
    <property type="protein sequence ID" value="GFO65874.1"/>
    <property type="molecule type" value="Genomic_DNA"/>
</dbReference>
<feature type="domain" description="HNH nuclease" evidence="1">
    <location>
        <begin position="94"/>
        <end position="132"/>
    </location>
</feature>
<evidence type="ECO:0000313" key="4">
    <source>
        <dbReference type="Proteomes" id="UP000568888"/>
    </source>
</evidence>
<reference evidence="2" key="2">
    <citation type="journal article" date="2021" name="Int. J. Syst. Evol. Microbiol.">
        <title>Geomonas silvestris sp. nov., Geomonas paludis sp. nov. and Geomonas limicola sp. nov., isolated from terrestrial environments, and emended description of the genus Geomonas.</title>
        <authorList>
            <person name="Itoh H."/>
            <person name="Xu Z."/>
            <person name="Masuda Y."/>
            <person name="Ushijima N."/>
            <person name="Hayakawa C."/>
            <person name="Shiratori Y."/>
            <person name="Senoo K."/>
        </authorList>
    </citation>
    <scope>NUCLEOTIDE SEQUENCE</scope>
    <source>
        <strain evidence="2">Red736</strain>
    </source>
</reference>
<evidence type="ECO:0000313" key="5">
    <source>
        <dbReference type="Proteomes" id="UP000831485"/>
    </source>
</evidence>